<gene>
    <name evidence="1" type="ORF">FFLO_00525</name>
</gene>
<organism evidence="1 2">
    <name type="scientific">Filobasidium floriforme</name>
    <dbReference type="NCBI Taxonomy" id="5210"/>
    <lineage>
        <taxon>Eukaryota</taxon>
        <taxon>Fungi</taxon>
        <taxon>Dikarya</taxon>
        <taxon>Basidiomycota</taxon>
        <taxon>Agaricomycotina</taxon>
        <taxon>Tremellomycetes</taxon>
        <taxon>Filobasidiales</taxon>
        <taxon>Filobasidiaceae</taxon>
        <taxon>Filobasidium</taxon>
    </lineage>
</organism>
<sequence>MGNHLLSRHSAGMTPYPRTASLNITQFPRMRISAFDHWYFIICEKTSARSFTLSSKDRSAMTARSTASPWITGRLKPSSGQMKDSHRRQRLEKYGMLPFYNGPRWVLRTHSLFRNETLKDSNRALDAEYVREWVKSYAETKPDGMIPNPFKHGISEFFRAKVTKRSRAQSILPAHRQQRLA</sequence>
<dbReference type="EMBL" id="JABELV010000006">
    <property type="protein sequence ID" value="KAG7571509.1"/>
    <property type="molecule type" value="Genomic_DNA"/>
</dbReference>
<comment type="caution">
    <text evidence="1">The sequence shown here is derived from an EMBL/GenBank/DDBJ whole genome shotgun (WGS) entry which is preliminary data.</text>
</comment>
<protein>
    <submittedName>
        <fullName evidence="1">Uncharacterized protein</fullName>
    </submittedName>
</protein>
<name>A0A8K0NVL6_9TREE</name>
<dbReference type="AlphaFoldDB" id="A0A8K0NVL6"/>
<keyword evidence="2" id="KW-1185">Reference proteome</keyword>
<reference evidence="1" key="1">
    <citation type="submission" date="2020-04" db="EMBL/GenBank/DDBJ databases">
        <title>Analysis of mating type loci in Filobasidium floriforme.</title>
        <authorList>
            <person name="Nowrousian M."/>
        </authorList>
    </citation>
    <scope>NUCLEOTIDE SEQUENCE</scope>
    <source>
        <strain evidence="1">CBS 6242</strain>
    </source>
</reference>
<accession>A0A8K0NVL6</accession>
<evidence type="ECO:0000313" key="1">
    <source>
        <dbReference type="EMBL" id="KAG7571509.1"/>
    </source>
</evidence>
<evidence type="ECO:0000313" key="2">
    <source>
        <dbReference type="Proteomes" id="UP000812966"/>
    </source>
</evidence>
<proteinExistence type="predicted"/>
<dbReference type="Proteomes" id="UP000812966">
    <property type="component" value="Unassembled WGS sequence"/>
</dbReference>